<reference evidence="2" key="1">
    <citation type="submission" date="2020-12" db="EMBL/GenBank/DDBJ databases">
        <title>Metabolic potential, ecology and presence of endohyphal bacteria is reflected in genomic diversity of Mucoromycotina.</title>
        <authorList>
            <person name="Muszewska A."/>
            <person name="Okrasinska A."/>
            <person name="Steczkiewicz K."/>
            <person name="Drgas O."/>
            <person name="Orlowska M."/>
            <person name="Perlinska-Lenart U."/>
            <person name="Aleksandrzak-Piekarczyk T."/>
            <person name="Szatraj K."/>
            <person name="Zielenkiewicz U."/>
            <person name="Pilsyk S."/>
            <person name="Malc E."/>
            <person name="Mieczkowski P."/>
            <person name="Kruszewska J.S."/>
            <person name="Biernat P."/>
            <person name="Pawlowska J."/>
        </authorList>
    </citation>
    <scope>NUCLEOTIDE SEQUENCE</scope>
    <source>
        <strain evidence="2">WA0000017839</strain>
    </source>
</reference>
<evidence type="ECO:0000313" key="3">
    <source>
        <dbReference type="Proteomes" id="UP000603453"/>
    </source>
</evidence>
<evidence type="ECO:0000313" key="2">
    <source>
        <dbReference type="EMBL" id="KAG2193415.1"/>
    </source>
</evidence>
<dbReference type="EMBL" id="JAEPRD010000234">
    <property type="protein sequence ID" value="KAG2193415.1"/>
    <property type="molecule type" value="Genomic_DNA"/>
</dbReference>
<feature type="chain" id="PRO_5034153028" evidence="1">
    <location>
        <begin position="27"/>
        <end position="141"/>
    </location>
</feature>
<protein>
    <submittedName>
        <fullName evidence="2">Uncharacterized protein</fullName>
    </submittedName>
</protein>
<keyword evidence="1" id="KW-0732">Signal</keyword>
<dbReference type="OrthoDB" id="2265046at2759"/>
<keyword evidence="3" id="KW-1185">Reference proteome</keyword>
<comment type="caution">
    <text evidence="2">The sequence shown here is derived from an EMBL/GenBank/DDBJ whole genome shotgun (WGS) entry which is preliminary data.</text>
</comment>
<proteinExistence type="predicted"/>
<evidence type="ECO:0000256" key="1">
    <source>
        <dbReference type="SAM" id="SignalP"/>
    </source>
</evidence>
<organism evidence="2 3">
    <name type="scientific">Mucor saturninus</name>
    <dbReference type="NCBI Taxonomy" id="64648"/>
    <lineage>
        <taxon>Eukaryota</taxon>
        <taxon>Fungi</taxon>
        <taxon>Fungi incertae sedis</taxon>
        <taxon>Mucoromycota</taxon>
        <taxon>Mucoromycotina</taxon>
        <taxon>Mucoromycetes</taxon>
        <taxon>Mucorales</taxon>
        <taxon>Mucorineae</taxon>
        <taxon>Mucoraceae</taxon>
        <taxon>Mucor</taxon>
    </lineage>
</organism>
<feature type="signal peptide" evidence="1">
    <location>
        <begin position="1"/>
        <end position="26"/>
    </location>
</feature>
<gene>
    <name evidence="2" type="ORF">INT47_006612</name>
</gene>
<accession>A0A8H7US05</accession>
<sequence length="141" mass="15889">MRFSISYYFKLLLLITFIYTLSTASAASSSSVKGVREARPRQFRMQIFSRPYSKGNVQTIRAINGASSPCWNLSSKRVGSYELNDPLVKVTFYRSSDCNGAPSATYYNQHSSKQSHISIKARSVSVLKVKPVILKEQHKDL</sequence>
<name>A0A8H7US05_9FUNG</name>
<dbReference type="Proteomes" id="UP000603453">
    <property type="component" value="Unassembled WGS sequence"/>
</dbReference>
<dbReference type="AlphaFoldDB" id="A0A8H7US05"/>